<organism evidence="2 3">
    <name type="scientific">Armillaria solidipes</name>
    <dbReference type="NCBI Taxonomy" id="1076256"/>
    <lineage>
        <taxon>Eukaryota</taxon>
        <taxon>Fungi</taxon>
        <taxon>Dikarya</taxon>
        <taxon>Basidiomycota</taxon>
        <taxon>Agaricomycotina</taxon>
        <taxon>Agaricomycetes</taxon>
        <taxon>Agaricomycetidae</taxon>
        <taxon>Agaricales</taxon>
        <taxon>Marasmiineae</taxon>
        <taxon>Physalacriaceae</taxon>
        <taxon>Armillaria</taxon>
    </lineage>
</organism>
<accession>A0A2H3BHX3</accession>
<gene>
    <name evidence="2" type="ORF">ARMSODRAFT_974372</name>
</gene>
<protein>
    <submittedName>
        <fullName evidence="2">Uncharacterized protein</fullName>
    </submittedName>
</protein>
<name>A0A2H3BHX3_9AGAR</name>
<evidence type="ECO:0000313" key="2">
    <source>
        <dbReference type="EMBL" id="PBK70419.1"/>
    </source>
</evidence>
<dbReference type="AlphaFoldDB" id="A0A2H3BHX3"/>
<keyword evidence="3" id="KW-1185">Reference proteome</keyword>
<dbReference type="STRING" id="1076256.A0A2H3BHX3"/>
<feature type="compositionally biased region" description="Polar residues" evidence="1">
    <location>
        <begin position="1"/>
        <end position="15"/>
    </location>
</feature>
<evidence type="ECO:0000256" key="1">
    <source>
        <dbReference type="SAM" id="MobiDB-lite"/>
    </source>
</evidence>
<sequence>MSSRTGIAGPSQRQAPITGHKPSSILFGDNCRIEIGASRMRSVHCDGLCGETERINKLMLIMEVYGIMESGDDRFLEGKRGRVPFPEIPKEQVNLQGPILTHYNPCSRMYNRRYIVAIPAPSTIRKAREKEEGQLACSLPTVPVFGSCTWERGRERDSITVELKERRDAAGQRDRDYPIPVPPPPPPLKKPLQGPFSRLSIFTPDFLQKVLAYNPHEAEADAKTLTCCGAQLVSTLGPRGQADSVGSLLAKLEPCKVYGFSSLNGWVAGAFRQRIVGADIRIKDGDDATRNFGTTCVHQK</sequence>
<feature type="region of interest" description="Disordered" evidence="1">
    <location>
        <begin position="162"/>
        <end position="188"/>
    </location>
</feature>
<dbReference type="EMBL" id="KZ293426">
    <property type="protein sequence ID" value="PBK70419.1"/>
    <property type="molecule type" value="Genomic_DNA"/>
</dbReference>
<feature type="compositionally biased region" description="Pro residues" evidence="1">
    <location>
        <begin position="179"/>
        <end position="188"/>
    </location>
</feature>
<feature type="compositionally biased region" description="Basic and acidic residues" evidence="1">
    <location>
        <begin position="162"/>
        <end position="177"/>
    </location>
</feature>
<reference evidence="3" key="1">
    <citation type="journal article" date="2017" name="Nat. Ecol. Evol.">
        <title>Genome expansion and lineage-specific genetic innovations in the forest pathogenic fungi Armillaria.</title>
        <authorList>
            <person name="Sipos G."/>
            <person name="Prasanna A.N."/>
            <person name="Walter M.C."/>
            <person name="O'Connor E."/>
            <person name="Balint B."/>
            <person name="Krizsan K."/>
            <person name="Kiss B."/>
            <person name="Hess J."/>
            <person name="Varga T."/>
            <person name="Slot J."/>
            <person name="Riley R."/>
            <person name="Boka B."/>
            <person name="Rigling D."/>
            <person name="Barry K."/>
            <person name="Lee J."/>
            <person name="Mihaltcheva S."/>
            <person name="LaButti K."/>
            <person name="Lipzen A."/>
            <person name="Waldron R."/>
            <person name="Moloney N.M."/>
            <person name="Sperisen C."/>
            <person name="Kredics L."/>
            <person name="Vagvoelgyi C."/>
            <person name="Patrignani A."/>
            <person name="Fitzpatrick D."/>
            <person name="Nagy I."/>
            <person name="Doyle S."/>
            <person name="Anderson J.B."/>
            <person name="Grigoriev I.V."/>
            <person name="Gueldener U."/>
            <person name="Muensterkoetter M."/>
            <person name="Nagy L.G."/>
        </authorList>
    </citation>
    <scope>NUCLEOTIDE SEQUENCE [LARGE SCALE GENOMIC DNA]</scope>
    <source>
        <strain evidence="3">28-4</strain>
    </source>
</reference>
<dbReference type="Proteomes" id="UP000218334">
    <property type="component" value="Unassembled WGS sequence"/>
</dbReference>
<feature type="region of interest" description="Disordered" evidence="1">
    <location>
        <begin position="1"/>
        <end position="21"/>
    </location>
</feature>
<evidence type="ECO:0000313" key="3">
    <source>
        <dbReference type="Proteomes" id="UP000218334"/>
    </source>
</evidence>
<proteinExistence type="predicted"/>